<sequence length="393" mass="45839">MEAKGLSYLMNKYSRTQKVNQIEELPSNPSPKALFIPNRETSSKAYAAAMRALHERIRYLEKENSELLNRLKITELKLYESTENTKNPRLIPEDPDYKNQLLLESLNDLKQELLSTKQENSMLQSQLKGTQSSEILQLTKEYAYIKEKLAEAKLENQQLKNHIEDLESKELPQVHKENLLLKQELDYIYRNTSETKSHDITQKMQIQKLLEEKDLLQNELIKEKHKSFSSFHDFSDLKPISNINSKENSRIQVVKQNFMQASNSVDRPYEENRVGFESQDYNDIYRNSEKKGKTSPGLEKNRENVSRNSKFKKSSTSPKRKKSSRNLSPGVKKRVLRGRLEKTAKEREEPFNKTSTQKSVSFKDIKKPKSRSKSKSLSPTNLTYKTRRSDANE</sequence>
<comment type="caution">
    <text evidence="3">The sequence shown here is derived from an EMBL/GenBank/DDBJ whole genome shotgun (WGS) entry which is preliminary data.</text>
</comment>
<accession>A0A1R2BWZ7</accession>
<evidence type="ECO:0000313" key="4">
    <source>
        <dbReference type="Proteomes" id="UP000187209"/>
    </source>
</evidence>
<protein>
    <submittedName>
        <fullName evidence="3">Uncharacterized protein</fullName>
    </submittedName>
</protein>
<dbReference type="AlphaFoldDB" id="A0A1R2BWZ7"/>
<dbReference type="Proteomes" id="UP000187209">
    <property type="component" value="Unassembled WGS sequence"/>
</dbReference>
<organism evidence="3 4">
    <name type="scientific">Stentor coeruleus</name>
    <dbReference type="NCBI Taxonomy" id="5963"/>
    <lineage>
        <taxon>Eukaryota</taxon>
        <taxon>Sar</taxon>
        <taxon>Alveolata</taxon>
        <taxon>Ciliophora</taxon>
        <taxon>Postciliodesmatophora</taxon>
        <taxon>Heterotrichea</taxon>
        <taxon>Heterotrichida</taxon>
        <taxon>Stentoridae</taxon>
        <taxon>Stentor</taxon>
    </lineage>
</organism>
<name>A0A1R2BWZ7_9CILI</name>
<gene>
    <name evidence="3" type="ORF">SteCoe_18435</name>
</gene>
<dbReference type="EMBL" id="MPUH01000391">
    <property type="protein sequence ID" value="OMJ81167.1"/>
    <property type="molecule type" value="Genomic_DNA"/>
</dbReference>
<evidence type="ECO:0000256" key="2">
    <source>
        <dbReference type="SAM" id="MobiDB-lite"/>
    </source>
</evidence>
<evidence type="ECO:0000256" key="1">
    <source>
        <dbReference type="SAM" id="Coils"/>
    </source>
</evidence>
<feature type="compositionally biased region" description="Basic and acidic residues" evidence="2">
    <location>
        <begin position="338"/>
        <end position="351"/>
    </location>
</feature>
<feature type="coiled-coil region" evidence="1">
    <location>
        <begin position="50"/>
        <end position="169"/>
    </location>
</feature>
<evidence type="ECO:0000313" key="3">
    <source>
        <dbReference type="EMBL" id="OMJ81167.1"/>
    </source>
</evidence>
<keyword evidence="4" id="KW-1185">Reference proteome</keyword>
<feature type="region of interest" description="Disordered" evidence="2">
    <location>
        <begin position="264"/>
        <end position="393"/>
    </location>
</feature>
<keyword evidence="1" id="KW-0175">Coiled coil</keyword>
<reference evidence="3 4" key="1">
    <citation type="submission" date="2016-11" db="EMBL/GenBank/DDBJ databases">
        <title>The macronuclear genome of Stentor coeruleus: a giant cell with tiny introns.</title>
        <authorList>
            <person name="Slabodnick M."/>
            <person name="Ruby J.G."/>
            <person name="Reiff S.B."/>
            <person name="Swart E.C."/>
            <person name="Gosai S."/>
            <person name="Prabakaran S."/>
            <person name="Witkowska E."/>
            <person name="Larue G.E."/>
            <person name="Fisher S."/>
            <person name="Freeman R.M."/>
            <person name="Gunawardena J."/>
            <person name="Chu W."/>
            <person name="Stover N.A."/>
            <person name="Gregory B.D."/>
            <person name="Nowacki M."/>
            <person name="Derisi J."/>
            <person name="Roy S.W."/>
            <person name="Marshall W.F."/>
            <person name="Sood P."/>
        </authorList>
    </citation>
    <scope>NUCLEOTIDE SEQUENCE [LARGE SCALE GENOMIC DNA]</scope>
    <source>
        <strain evidence="3">WM001</strain>
    </source>
</reference>
<proteinExistence type="predicted"/>
<feature type="compositionally biased region" description="Basic residues" evidence="2">
    <location>
        <begin position="309"/>
        <end position="324"/>
    </location>
</feature>